<evidence type="ECO:0000256" key="1">
    <source>
        <dbReference type="SAM" id="Phobius"/>
    </source>
</evidence>
<dbReference type="AlphaFoldDB" id="A0A381JCB5"/>
<gene>
    <name evidence="2" type="ORF">NCTC9836_02440</name>
</gene>
<keyword evidence="3" id="KW-1185">Reference proteome</keyword>
<feature type="transmembrane region" description="Helical" evidence="1">
    <location>
        <begin position="17"/>
        <end position="36"/>
    </location>
</feature>
<proteinExistence type="predicted"/>
<dbReference type="EMBL" id="UFWZ01000001">
    <property type="protein sequence ID" value="SUY48066.1"/>
    <property type="molecule type" value="Genomic_DNA"/>
</dbReference>
<evidence type="ECO:0000313" key="2">
    <source>
        <dbReference type="EMBL" id="SUY48066.1"/>
    </source>
</evidence>
<keyword evidence="1" id="KW-0472">Membrane</keyword>
<accession>A0A381JCB5</accession>
<reference evidence="2 3" key="1">
    <citation type="submission" date="2018-06" db="EMBL/GenBank/DDBJ databases">
        <authorList>
            <consortium name="Pathogen Informatics"/>
            <person name="Doyle S."/>
        </authorList>
    </citation>
    <scope>NUCLEOTIDE SEQUENCE [LARGE SCALE GENOMIC DNA]</scope>
    <source>
        <strain evidence="2 3">NCTC9836</strain>
    </source>
</reference>
<keyword evidence="1" id="KW-1133">Transmembrane helix</keyword>
<sequence length="70" mass="8031">MGGSNKLKKVCKESRKVWITWIVVVIIINTIIILAIPERSILIRIIIAIIVGYPSYILTKLILKKCKKRN</sequence>
<organism evidence="2 3">
    <name type="scientific">Clostridium putrefaciens</name>
    <dbReference type="NCBI Taxonomy" id="99675"/>
    <lineage>
        <taxon>Bacteria</taxon>
        <taxon>Bacillati</taxon>
        <taxon>Bacillota</taxon>
        <taxon>Clostridia</taxon>
        <taxon>Eubacteriales</taxon>
        <taxon>Clostridiaceae</taxon>
        <taxon>Clostridium</taxon>
    </lineage>
</organism>
<feature type="transmembrane region" description="Helical" evidence="1">
    <location>
        <begin position="42"/>
        <end position="63"/>
    </location>
</feature>
<keyword evidence="1" id="KW-0812">Transmembrane</keyword>
<evidence type="ECO:0000313" key="3">
    <source>
        <dbReference type="Proteomes" id="UP000254664"/>
    </source>
</evidence>
<dbReference type="Proteomes" id="UP000254664">
    <property type="component" value="Unassembled WGS sequence"/>
</dbReference>
<protein>
    <submittedName>
        <fullName evidence="2">Uncharacterized protein</fullName>
    </submittedName>
</protein>
<name>A0A381JCB5_9CLOT</name>